<organism evidence="3 4">
    <name type="scientific">Flavobacterium silvaticum</name>
    <dbReference type="NCBI Taxonomy" id="1852020"/>
    <lineage>
        <taxon>Bacteria</taxon>
        <taxon>Pseudomonadati</taxon>
        <taxon>Bacteroidota</taxon>
        <taxon>Flavobacteriia</taxon>
        <taxon>Flavobacteriales</taxon>
        <taxon>Flavobacteriaceae</taxon>
        <taxon>Flavobacterium</taxon>
    </lineage>
</organism>
<dbReference type="Pfam" id="PF13648">
    <property type="entry name" value="Lipocalin_4"/>
    <property type="match status" value="1"/>
</dbReference>
<dbReference type="AlphaFoldDB" id="A0A972JEI9"/>
<dbReference type="InterPro" id="IPR024311">
    <property type="entry name" value="Lipocalin-like"/>
</dbReference>
<proteinExistence type="predicted"/>
<keyword evidence="4" id="KW-1185">Reference proteome</keyword>
<sequence>MKKIMILAAAAVFSFGCSGNDDNASGTTSIDGTWKLTALTSSQPTDANEDGVATTDLIAEAGCFDQTTLVFASNNTFVYNLMMPGTTTCFPFTANGTYVASGNNIAATITVEGEADTQNFVQSGNTLTATVPDFYEIEVTVGGETTYESIDAVLVFTKQ</sequence>
<dbReference type="EMBL" id="JAAMPU010000097">
    <property type="protein sequence ID" value="NMH26939.1"/>
    <property type="molecule type" value="Genomic_DNA"/>
</dbReference>
<evidence type="ECO:0000259" key="2">
    <source>
        <dbReference type="Pfam" id="PF13648"/>
    </source>
</evidence>
<reference evidence="3" key="1">
    <citation type="submission" date="2020-02" db="EMBL/GenBank/DDBJ databases">
        <title>Flavobacterium sp. genome.</title>
        <authorList>
            <person name="Jung H.S."/>
            <person name="Baek J.H."/>
            <person name="Jeon C.O."/>
        </authorList>
    </citation>
    <scope>NUCLEOTIDE SEQUENCE</scope>
    <source>
        <strain evidence="3">SE-s28</strain>
    </source>
</reference>
<accession>A0A972JEI9</accession>
<dbReference type="Proteomes" id="UP000712080">
    <property type="component" value="Unassembled WGS sequence"/>
</dbReference>
<feature type="signal peptide" evidence="1">
    <location>
        <begin position="1"/>
        <end position="19"/>
    </location>
</feature>
<feature type="domain" description="Lipocalin-like" evidence="2">
    <location>
        <begin position="30"/>
        <end position="128"/>
    </location>
</feature>
<comment type="caution">
    <text evidence="3">The sequence shown here is derived from an EMBL/GenBank/DDBJ whole genome shotgun (WGS) entry which is preliminary data.</text>
</comment>
<protein>
    <submittedName>
        <fullName evidence="3">Lipocalin family protein</fullName>
    </submittedName>
</protein>
<gene>
    <name evidence="3" type="ORF">G6047_02745</name>
</gene>
<feature type="chain" id="PRO_5037355132" evidence="1">
    <location>
        <begin position="20"/>
        <end position="159"/>
    </location>
</feature>
<keyword evidence="1" id="KW-0732">Signal</keyword>
<dbReference type="PROSITE" id="PS51257">
    <property type="entry name" value="PROKAR_LIPOPROTEIN"/>
    <property type="match status" value="1"/>
</dbReference>
<evidence type="ECO:0000256" key="1">
    <source>
        <dbReference type="SAM" id="SignalP"/>
    </source>
</evidence>
<name>A0A972JEI9_9FLAO</name>
<dbReference type="RefSeq" id="WP_169525945.1">
    <property type="nucleotide sequence ID" value="NZ_JAAMPU010000097.1"/>
</dbReference>
<evidence type="ECO:0000313" key="4">
    <source>
        <dbReference type="Proteomes" id="UP000712080"/>
    </source>
</evidence>
<evidence type="ECO:0000313" key="3">
    <source>
        <dbReference type="EMBL" id="NMH26939.1"/>
    </source>
</evidence>